<dbReference type="HOGENOM" id="CLU_061989_0_0_4"/>
<dbReference type="eggNOG" id="COG3022">
    <property type="taxonomic scope" value="Bacteria"/>
</dbReference>
<dbReference type="EMBL" id="AM260479">
    <property type="protein sequence ID" value="CAJ92247.1"/>
    <property type="molecule type" value="Genomic_DNA"/>
</dbReference>
<accession>Q0KCM4</accession>
<dbReference type="InterPro" id="IPR005583">
    <property type="entry name" value="YaaA"/>
</dbReference>
<organism evidence="2 3">
    <name type="scientific">Cupriavidus necator (strain ATCC 17699 / DSM 428 / KCTC 22496 / NCIMB 10442 / H16 / Stanier 337)</name>
    <name type="common">Ralstonia eutropha</name>
    <dbReference type="NCBI Taxonomy" id="381666"/>
    <lineage>
        <taxon>Bacteria</taxon>
        <taxon>Pseudomonadati</taxon>
        <taxon>Pseudomonadota</taxon>
        <taxon>Betaproteobacteria</taxon>
        <taxon>Burkholderiales</taxon>
        <taxon>Burkholderiaceae</taxon>
        <taxon>Cupriavidus</taxon>
    </lineage>
</organism>
<dbReference type="Proteomes" id="UP000008210">
    <property type="component" value="Chromosome 1"/>
</dbReference>
<dbReference type="GO" id="GO:0033194">
    <property type="term" value="P:response to hydroperoxide"/>
    <property type="evidence" value="ECO:0007669"/>
    <property type="project" value="TreeGrafter"/>
</dbReference>
<keyword evidence="3" id="KW-1185">Reference proteome</keyword>
<reference evidence="2 3" key="1">
    <citation type="journal article" date="2006" name="Nat. Biotechnol.">
        <title>Genome sequence of the bioplastic-producing 'Knallgas' bacterium Ralstonia eutropha H16.</title>
        <authorList>
            <person name="Pohlmann A."/>
            <person name="Fricke W.F."/>
            <person name="Reinecke F."/>
            <person name="Kusian B."/>
            <person name="Liesegang H."/>
            <person name="Cramm R."/>
            <person name="Eitinger T."/>
            <person name="Ewering C."/>
            <person name="Potter M."/>
            <person name="Schwartz E."/>
            <person name="Strittmatter A."/>
            <person name="Voss I."/>
            <person name="Gottschalk G."/>
            <person name="Steinbuechel A."/>
            <person name="Friedrich B."/>
            <person name="Bowien B."/>
        </authorList>
    </citation>
    <scope>NUCLEOTIDE SEQUENCE [LARGE SCALE GENOMIC DNA]</scope>
    <source>
        <strain evidence="3">ATCC 17699 / DSM 428 / KCTC 22496 / NCIMB 10442 / H16 / Stanier 337</strain>
    </source>
</reference>
<dbReference type="NCBIfam" id="NF002541">
    <property type="entry name" value="PRK02101.1-1"/>
    <property type="match status" value="1"/>
</dbReference>
<protein>
    <recommendedName>
        <fullName evidence="1">UPF0246 protein H16_A1106</fullName>
    </recommendedName>
</protein>
<dbReference type="PANTHER" id="PTHR30283">
    <property type="entry name" value="PEROXIDE STRESS RESPONSE PROTEIN YAAA"/>
    <property type="match status" value="1"/>
</dbReference>
<evidence type="ECO:0000313" key="2">
    <source>
        <dbReference type="EMBL" id="CAJ92247.1"/>
    </source>
</evidence>
<dbReference type="GO" id="GO:0005829">
    <property type="term" value="C:cytosol"/>
    <property type="evidence" value="ECO:0007669"/>
    <property type="project" value="TreeGrafter"/>
</dbReference>
<dbReference type="PANTHER" id="PTHR30283:SF4">
    <property type="entry name" value="PEROXIDE STRESS RESISTANCE PROTEIN YAAA"/>
    <property type="match status" value="1"/>
</dbReference>
<dbReference type="NCBIfam" id="NF002542">
    <property type="entry name" value="PRK02101.1-3"/>
    <property type="match status" value="1"/>
</dbReference>
<dbReference type="HAMAP" id="MF_00652">
    <property type="entry name" value="UPF0246"/>
    <property type="match status" value="1"/>
</dbReference>
<proteinExistence type="inferred from homology"/>
<evidence type="ECO:0000256" key="1">
    <source>
        <dbReference type="HAMAP-Rule" id="MF_00652"/>
    </source>
</evidence>
<comment type="similarity">
    <text evidence="1">Belongs to the UPF0246 family.</text>
</comment>
<sequence>MLESSTTRGADVTPAGLAKRVVAVVSRRIRYNLGLFVLGYCRDFAMLIVLSPAKSLDYETPPRLKTHTLPRFIDRSATLIERLRKLAPQDVGALMDISDKLAVLNVTRYGDWSPEFTAANSKQAVLAFNGDVYDGLDAKTLSADDLGFAQKHLRILSGLYGVLRPLDWMQPYRLEMGTRLDNVAGKDLYAFWGDDVTQMINADMAALRQEGAPVLVNLASEEYFKVVRPKVLQARIVTPVFEDWKGGRYKIISFHAKRARGTMARYAVTQRVTEPEKLKRFAEDGYAFDAAASDTTRWVFRRRLED</sequence>
<dbReference type="AlphaFoldDB" id="Q0KCM4"/>
<gene>
    <name evidence="2" type="ordered locus">H16_A1106</name>
</gene>
<dbReference type="KEGG" id="reh:H16_A1106"/>
<evidence type="ECO:0000313" key="3">
    <source>
        <dbReference type="Proteomes" id="UP000008210"/>
    </source>
</evidence>
<dbReference type="Pfam" id="PF03883">
    <property type="entry name" value="H2O2_YaaD"/>
    <property type="match status" value="1"/>
</dbReference>
<dbReference type="STRING" id="381666.H16_A1106"/>
<name>Q0KCM4_CUPNH</name>